<dbReference type="InterPro" id="IPR036610">
    <property type="entry name" value="PEBP-like_sf"/>
</dbReference>
<dbReference type="SUPFAM" id="SSF49777">
    <property type="entry name" value="PEBP-like"/>
    <property type="match status" value="1"/>
</dbReference>
<dbReference type="Proteomes" id="UP000887566">
    <property type="component" value="Unplaced"/>
</dbReference>
<evidence type="ECO:0000313" key="2">
    <source>
        <dbReference type="Proteomes" id="UP000887566"/>
    </source>
</evidence>
<evidence type="ECO:0000313" key="3">
    <source>
        <dbReference type="WBParaSite" id="PSAMB.scaffold608size45881.g7340.t1"/>
    </source>
</evidence>
<dbReference type="InterPro" id="IPR035810">
    <property type="entry name" value="PEBP_euk"/>
</dbReference>
<name>A0A914X055_9BILA</name>
<keyword evidence="2" id="KW-1185">Reference proteome</keyword>
<dbReference type="Gene3D" id="3.90.280.10">
    <property type="entry name" value="PEBP-like"/>
    <property type="match status" value="1"/>
</dbReference>
<evidence type="ECO:0000256" key="1">
    <source>
        <dbReference type="SAM" id="SignalP"/>
    </source>
</evidence>
<dbReference type="PANTHER" id="PTHR11362:SF147">
    <property type="entry name" value="PHOSPHATIDYLETHANOLAMINE BINDING PROTEIN"/>
    <property type="match status" value="1"/>
</dbReference>
<dbReference type="AlphaFoldDB" id="A0A914X055"/>
<dbReference type="PANTHER" id="PTHR11362">
    <property type="entry name" value="PHOSPHATIDYLETHANOLAMINE-BINDING PROTEIN"/>
    <property type="match status" value="1"/>
</dbReference>
<dbReference type="InterPro" id="IPR008914">
    <property type="entry name" value="PEBP"/>
</dbReference>
<reference evidence="3" key="1">
    <citation type="submission" date="2022-11" db="UniProtKB">
        <authorList>
            <consortium name="WormBaseParasite"/>
        </authorList>
    </citation>
    <scope>IDENTIFICATION</scope>
</reference>
<protein>
    <submittedName>
        <fullName evidence="3">Phosphatidylethanolamine-binding protein</fullName>
    </submittedName>
</protein>
<dbReference type="CDD" id="cd00866">
    <property type="entry name" value="PEBP_euk"/>
    <property type="match status" value="1"/>
</dbReference>
<feature type="chain" id="PRO_5037424952" evidence="1">
    <location>
        <begin position="22"/>
        <end position="251"/>
    </location>
</feature>
<proteinExistence type="predicted"/>
<accession>A0A914X055</accession>
<organism evidence="2 3">
    <name type="scientific">Plectus sambesii</name>
    <dbReference type="NCBI Taxonomy" id="2011161"/>
    <lineage>
        <taxon>Eukaryota</taxon>
        <taxon>Metazoa</taxon>
        <taxon>Ecdysozoa</taxon>
        <taxon>Nematoda</taxon>
        <taxon>Chromadorea</taxon>
        <taxon>Plectida</taxon>
        <taxon>Plectina</taxon>
        <taxon>Plectoidea</taxon>
        <taxon>Plectidae</taxon>
        <taxon>Plectus</taxon>
    </lineage>
</organism>
<dbReference type="WBParaSite" id="PSAMB.scaffold608size45881.g7340.t1">
    <property type="protein sequence ID" value="PSAMB.scaffold608size45881.g7340.t1"/>
    <property type="gene ID" value="PSAMB.scaffold608size45881.g7340"/>
</dbReference>
<sequence length="251" mass="27925">MMILQYYLLASIIFASNLAQGQSIAALDWIQDRILCPLFEICHQEPAHLTCTTSNCVALKFIEFGIVPDVLQKAPPEMLKVQYGSKEVQLGNNMTVAETTYMPTVLSWTTEPNMLYTLMFSDPDAPSDQDASARSARHWLVTNIPGIDIARGNTIRPYFGPGPPAGSGFHRYNFLVYKQNGRITATDATDGYNGPDKVRTCQLIDEAFPNDPMRAARLKDNLHWSPERFAAKNGLGELVAGNFFRAQFDGI</sequence>
<dbReference type="Pfam" id="PF01161">
    <property type="entry name" value="PBP"/>
    <property type="match status" value="1"/>
</dbReference>
<feature type="signal peptide" evidence="1">
    <location>
        <begin position="1"/>
        <end position="21"/>
    </location>
</feature>
<keyword evidence="1" id="KW-0732">Signal</keyword>